<dbReference type="EMBL" id="BPLQ01010412">
    <property type="protein sequence ID" value="GIY50599.1"/>
    <property type="molecule type" value="Genomic_DNA"/>
</dbReference>
<evidence type="ECO:0000313" key="2">
    <source>
        <dbReference type="Proteomes" id="UP001054837"/>
    </source>
</evidence>
<comment type="caution">
    <text evidence="1">The sequence shown here is derived from an EMBL/GenBank/DDBJ whole genome shotgun (WGS) entry which is preliminary data.</text>
</comment>
<name>A0AAV4TWT4_9ARAC</name>
<evidence type="ECO:0000313" key="1">
    <source>
        <dbReference type="EMBL" id="GIY50599.1"/>
    </source>
</evidence>
<sequence length="134" mass="15516">MHFTDSELGSIHFAYSHTLKWKGHHTNVSENVFKKMRTESPNSLMYIKTNVNVYHPHYQCLMLFVLIELPQSARTSILEQRILLHIVVRNTRYSIRVVASAAGSSPQVYGTFYTARDHILVIFKKFVTASNIYL</sequence>
<keyword evidence="2" id="KW-1185">Reference proteome</keyword>
<dbReference type="Proteomes" id="UP001054837">
    <property type="component" value="Unassembled WGS sequence"/>
</dbReference>
<reference evidence="1 2" key="1">
    <citation type="submission" date="2021-06" db="EMBL/GenBank/DDBJ databases">
        <title>Caerostris darwini draft genome.</title>
        <authorList>
            <person name="Kono N."/>
            <person name="Arakawa K."/>
        </authorList>
    </citation>
    <scope>NUCLEOTIDE SEQUENCE [LARGE SCALE GENOMIC DNA]</scope>
</reference>
<gene>
    <name evidence="1" type="ORF">CDAR_469761</name>
</gene>
<accession>A0AAV4TWT4</accession>
<protein>
    <submittedName>
        <fullName evidence="1">Uncharacterized protein</fullName>
    </submittedName>
</protein>
<organism evidence="1 2">
    <name type="scientific">Caerostris darwini</name>
    <dbReference type="NCBI Taxonomy" id="1538125"/>
    <lineage>
        <taxon>Eukaryota</taxon>
        <taxon>Metazoa</taxon>
        <taxon>Ecdysozoa</taxon>
        <taxon>Arthropoda</taxon>
        <taxon>Chelicerata</taxon>
        <taxon>Arachnida</taxon>
        <taxon>Araneae</taxon>
        <taxon>Araneomorphae</taxon>
        <taxon>Entelegynae</taxon>
        <taxon>Araneoidea</taxon>
        <taxon>Araneidae</taxon>
        <taxon>Caerostris</taxon>
    </lineage>
</organism>
<proteinExistence type="predicted"/>
<dbReference type="AlphaFoldDB" id="A0AAV4TWT4"/>